<comment type="catalytic activity">
    <reaction evidence="9">
        <text>1D-myo-inositol 1,2,5,6-tetrakisphosphate + H2O = 1D-myo-inositol 1,2,6-trisphosphate + phosphate</text>
        <dbReference type="Rhea" id="RHEA:77119"/>
        <dbReference type="ChEBI" id="CHEBI:15377"/>
        <dbReference type="ChEBI" id="CHEBI:43474"/>
        <dbReference type="ChEBI" id="CHEBI:195535"/>
        <dbReference type="ChEBI" id="CHEBI:195537"/>
    </reaction>
    <physiologicalReaction direction="left-to-right" evidence="9">
        <dbReference type="Rhea" id="RHEA:77120"/>
    </physiologicalReaction>
</comment>
<comment type="subunit">
    <text evidence="2">Monomer.</text>
</comment>
<dbReference type="InterPro" id="IPR016274">
    <property type="entry name" value="Histidine_acid_Pase_euk"/>
</dbReference>
<keyword evidence="18" id="KW-1185">Reference proteome</keyword>
<dbReference type="CDD" id="cd07061">
    <property type="entry name" value="HP_HAP_like"/>
    <property type="match status" value="1"/>
</dbReference>
<evidence type="ECO:0000256" key="9">
    <source>
        <dbReference type="ARBA" id="ARBA00043670"/>
    </source>
</evidence>
<dbReference type="PANTHER" id="PTHR20963">
    <property type="entry name" value="MULTIPLE INOSITOL POLYPHOSPHATE PHOSPHATASE-RELATED"/>
    <property type="match status" value="1"/>
</dbReference>
<dbReference type="PIRSF" id="PIRSF000894">
    <property type="entry name" value="Acid_phosphatase"/>
    <property type="match status" value="1"/>
</dbReference>
<dbReference type="EMBL" id="JBBXMP010000206">
    <property type="protein sequence ID" value="KAL0059801.1"/>
    <property type="molecule type" value="Genomic_DNA"/>
</dbReference>
<feature type="chain" id="PRO_5046853603" description="Phytase A" evidence="16">
    <location>
        <begin position="18"/>
        <end position="470"/>
    </location>
</feature>
<dbReference type="InterPro" id="IPR033379">
    <property type="entry name" value="Acid_Pase_AS"/>
</dbReference>
<evidence type="ECO:0000256" key="8">
    <source>
        <dbReference type="ARBA" id="ARBA00042300"/>
    </source>
</evidence>
<evidence type="ECO:0000256" key="4">
    <source>
        <dbReference type="ARBA" id="ARBA00022801"/>
    </source>
</evidence>
<evidence type="ECO:0000256" key="11">
    <source>
        <dbReference type="ARBA" id="ARBA00043721"/>
    </source>
</evidence>
<dbReference type="Proteomes" id="UP001437256">
    <property type="component" value="Unassembled WGS sequence"/>
</dbReference>
<dbReference type="PROSITE" id="PS00616">
    <property type="entry name" value="HIS_ACID_PHOSPHAT_1"/>
    <property type="match status" value="1"/>
</dbReference>
<evidence type="ECO:0000256" key="3">
    <source>
        <dbReference type="ARBA" id="ARBA00022525"/>
    </source>
</evidence>
<evidence type="ECO:0000256" key="2">
    <source>
        <dbReference type="ARBA" id="ARBA00011245"/>
    </source>
</evidence>
<keyword evidence="5" id="KW-1015">Disulfide bond</keyword>
<keyword evidence="6" id="KW-0325">Glycoprotein</keyword>
<feature type="signal peptide" evidence="16">
    <location>
        <begin position="1"/>
        <end position="17"/>
    </location>
</feature>
<sequence>MIILTIFAGLSLGLTWAIAVTGSTNAGIGTFIDARDVYGQGVDSAPLEQLWAQYSPFFPVERYVGPPHGCEITQANILQRHGARYPTTGAAMMIVSAVSKLLNVKDDVQDPKLAFLKSYEYDLGTDDLVPSGAQQSFLAGEIAFKRYAKLISKDTLPFVRASESDRVILSATNWTAGFSEASNGHYNPVLSVTISEANGANNTLDDNNCPAAGGSDEQTSKWISVFAPPITRRLNKGAPGANLIDQEIYALLSLCAFDTVAHSLDGKYKDNHGHSPFCELFTREEFEDFEYVGDLDKFYNTGYGNPLGPVQGVGYVNELLSRLTSTPVQDSTQVNHTLDSSPITFPLNRTVYADFSHDNQMIPIYATIGLFKQPAALNPEVPNESRTWRASQLVPFAARMVVEKLECKTKRRFGHGKEEFVRIFVNDALQPLAFCSRHGPGSGLCALDAFVKSQSYARNNGEGDFERCFQ</sequence>
<comment type="catalytic activity">
    <reaction evidence="11">
        <text>1D-myo-inositol 1,2,6-trisphosphate + H2O = 1D-myo-inositol 1,2-bisphosphate + phosphate</text>
        <dbReference type="Rhea" id="RHEA:77131"/>
        <dbReference type="ChEBI" id="CHEBI:15377"/>
        <dbReference type="ChEBI" id="CHEBI:43474"/>
        <dbReference type="ChEBI" id="CHEBI:195537"/>
        <dbReference type="ChEBI" id="CHEBI:195539"/>
    </reaction>
    <physiologicalReaction direction="left-to-right" evidence="11">
        <dbReference type="Rhea" id="RHEA:77132"/>
    </physiologicalReaction>
</comment>
<evidence type="ECO:0000313" key="18">
    <source>
        <dbReference type="Proteomes" id="UP001437256"/>
    </source>
</evidence>
<dbReference type="InterPro" id="IPR000560">
    <property type="entry name" value="His_Pase_clade-2"/>
</dbReference>
<dbReference type="SUPFAM" id="SSF53254">
    <property type="entry name" value="Phosphoglycerate mutase-like"/>
    <property type="match status" value="1"/>
</dbReference>
<proteinExistence type="predicted"/>
<accession>A0ABR2ZDY6</accession>
<keyword evidence="16" id="KW-0732">Signal</keyword>
<dbReference type="Pfam" id="PF00328">
    <property type="entry name" value="His_Phos_2"/>
    <property type="match status" value="1"/>
</dbReference>
<comment type="catalytic activity">
    <reaction evidence="13">
        <text>1D-myo-inositol hexakisphosphate + H2O = 1D-myo-inositol 1,2,4,5,6-pentakisphosphate + phosphate</text>
        <dbReference type="Rhea" id="RHEA:16989"/>
        <dbReference type="ChEBI" id="CHEBI:15377"/>
        <dbReference type="ChEBI" id="CHEBI:43474"/>
        <dbReference type="ChEBI" id="CHEBI:57798"/>
        <dbReference type="ChEBI" id="CHEBI:58130"/>
        <dbReference type="EC" id="3.1.3.8"/>
    </reaction>
    <physiologicalReaction direction="left-to-right" evidence="13">
        <dbReference type="Rhea" id="RHEA:16990"/>
    </physiologicalReaction>
</comment>
<evidence type="ECO:0000256" key="1">
    <source>
        <dbReference type="ARBA" id="ARBA00004613"/>
    </source>
</evidence>
<evidence type="ECO:0000256" key="6">
    <source>
        <dbReference type="ARBA" id="ARBA00023180"/>
    </source>
</evidence>
<dbReference type="Gene3D" id="3.40.50.1240">
    <property type="entry name" value="Phosphoglycerate mutase-like"/>
    <property type="match status" value="1"/>
</dbReference>
<evidence type="ECO:0000256" key="16">
    <source>
        <dbReference type="SAM" id="SignalP"/>
    </source>
</evidence>
<evidence type="ECO:0000256" key="5">
    <source>
        <dbReference type="ARBA" id="ARBA00023157"/>
    </source>
</evidence>
<comment type="subcellular location">
    <subcellularLocation>
        <location evidence="1">Secreted</location>
    </subcellularLocation>
</comment>
<organism evidence="17 18">
    <name type="scientific">Marasmius tenuissimus</name>
    <dbReference type="NCBI Taxonomy" id="585030"/>
    <lineage>
        <taxon>Eukaryota</taxon>
        <taxon>Fungi</taxon>
        <taxon>Dikarya</taxon>
        <taxon>Basidiomycota</taxon>
        <taxon>Agaricomycotina</taxon>
        <taxon>Agaricomycetes</taxon>
        <taxon>Agaricomycetidae</taxon>
        <taxon>Agaricales</taxon>
        <taxon>Marasmiineae</taxon>
        <taxon>Marasmiaceae</taxon>
        <taxon>Marasmius</taxon>
    </lineage>
</organism>
<evidence type="ECO:0000256" key="7">
    <source>
        <dbReference type="ARBA" id="ARBA00041857"/>
    </source>
</evidence>
<reference evidence="17 18" key="1">
    <citation type="submission" date="2024-05" db="EMBL/GenBank/DDBJ databases">
        <title>A draft genome resource for the thread blight pathogen Marasmius tenuissimus strain MS-2.</title>
        <authorList>
            <person name="Yulfo-Soto G.E."/>
            <person name="Baruah I.K."/>
            <person name="Amoako-Attah I."/>
            <person name="Bukari Y."/>
            <person name="Meinhardt L.W."/>
            <person name="Bailey B.A."/>
            <person name="Cohen S.P."/>
        </authorList>
    </citation>
    <scope>NUCLEOTIDE SEQUENCE [LARGE SCALE GENOMIC DNA]</scope>
    <source>
        <strain evidence="17 18">MS-2</strain>
    </source>
</reference>
<name>A0ABR2ZDY6_9AGAR</name>
<evidence type="ECO:0000256" key="10">
    <source>
        <dbReference type="ARBA" id="ARBA00043675"/>
    </source>
</evidence>
<keyword evidence="3" id="KW-0964">Secreted</keyword>
<comment type="catalytic activity">
    <reaction evidence="10">
        <text>1D-myo-inositol 1,2-bisphosphate + H2O = 1D-myo-inositol 2-phosphate + phosphate</text>
        <dbReference type="Rhea" id="RHEA:77135"/>
        <dbReference type="ChEBI" id="CHEBI:15377"/>
        <dbReference type="ChEBI" id="CHEBI:43474"/>
        <dbReference type="ChEBI" id="CHEBI:84142"/>
        <dbReference type="ChEBI" id="CHEBI:195539"/>
    </reaction>
    <physiologicalReaction direction="left-to-right" evidence="10">
        <dbReference type="Rhea" id="RHEA:77136"/>
    </physiologicalReaction>
</comment>
<evidence type="ECO:0000256" key="12">
    <source>
        <dbReference type="ARBA" id="ARBA00043748"/>
    </source>
</evidence>
<dbReference type="InterPro" id="IPR029033">
    <property type="entry name" value="His_PPase_superfam"/>
</dbReference>
<evidence type="ECO:0000313" key="17">
    <source>
        <dbReference type="EMBL" id="KAL0059801.1"/>
    </source>
</evidence>
<evidence type="ECO:0000256" key="13">
    <source>
        <dbReference type="ARBA" id="ARBA00043788"/>
    </source>
</evidence>
<protein>
    <recommendedName>
        <fullName evidence="14">Phytase A</fullName>
    </recommendedName>
    <alternativeName>
        <fullName evidence="15">Histidine acid phosphatase phyA</fullName>
    </alternativeName>
    <alternativeName>
        <fullName evidence="8">Myo-inositol hexakisphosphate phosphohydrolase A</fullName>
    </alternativeName>
    <alternativeName>
        <fullName evidence="7">Myo-inositol-hexaphosphate 3-phosphohydrolase A</fullName>
    </alternativeName>
</protein>
<keyword evidence="4" id="KW-0378">Hydrolase</keyword>
<gene>
    <name evidence="17" type="ORF">AAF712_013442</name>
</gene>
<comment type="caution">
    <text evidence="17">The sequence shown here is derived from an EMBL/GenBank/DDBJ whole genome shotgun (WGS) entry which is preliminary data.</text>
</comment>
<evidence type="ECO:0000256" key="14">
    <source>
        <dbReference type="ARBA" id="ARBA00044106"/>
    </source>
</evidence>
<dbReference type="PROSITE" id="PS00778">
    <property type="entry name" value="HIS_ACID_PHOSPHAT_2"/>
    <property type="match status" value="1"/>
</dbReference>
<evidence type="ECO:0000256" key="15">
    <source>
        <dbReference type="ARBA" id="ARBA00044262"/>
    </source>
</evidence>
<comment type="catalytic activity">
    <reaction evidence="12">
        <text>1D-myo-inositol 1,2,4,5,6-pentakisphosphate + H2O = 1D-myo-inositol 1,2,5,6-tetrakisphosphate + phosphate</text>
        <dbReference type="Rhea" id="RHEA:77115"/>
        <dbReference type="ChEBI" id="CHEBI:15377"/>
        <dbReference type="ChEBI" id="CHEBI:43474"/>
        <dbReference type="ChEBI" id="CHEBI:57798"/>
        <dbReference type="ChEBI" id="CHEBI:195535"/>
    </reaction>
    <physiologicalReaction direction="left-to-right" evidence="12">
        <dbReference type="Rhea" id="RHEA:77116"/>
    </physiologicalReaction>
</comment>
<dbReference type="PANTHER" id="PTHR20963:SF24">
    <property type="entry name" value="3-PHYTASE B"/>
    <property type="match status" value="1"/>
</dbReference>